<reference evidence="1" key="1">
    <citation type="submission" date="2024-09" db="EMBL/GenBank/DDBJ databases">
        <title>Black Yeasts Isolated from many extreme environments.</title>
        <authorList>
            <person name="Coleine C."/>
            <person name="Stajich J.E."/>
            <person name="Selbmann L."/>
        </authorList>
    </citation>
    <scope>NUCLEOTIDE SEQUENCE</scope>
    <source>
        <strain evidence="1">CCFEE 5737</strain>
    </source>
</reference>
<dbReference type="Proteomes" id="UP001186974">
    <property type="component" value="Unassembled WGS sequence"/>
</dbReference>
<keyword evidence="2" id="KW-1185">Reference proteome</keyword>
<evidence type="ECO:0000313" key="2">
    <source>
        <dbReference type="Proteomes" id="UP001186974"/>
    </source>
</evidence>
<accession>A0ACC3DB46</accession>
<protein>
    <submittedName>
        <fullName evidence="1">Uncharacterized protein</fullName>
    </submittedName>
</protein>
<organism evidence="1 2">
    <name type="scientific">Coniosporium uncinatum</name>
    <dbReference type="NCBI Taxonomy" id="93489"/>
    <lineage>
        <taxon>Eukaryota</taxon>
        <taxon>Fungi</taxon>
        <taxon>Dikarya</taxon>
        <taxon>Ascomycota</taxon>
        <taxon>Pezizomycotina</taxon>
        <taxon>Dothideomycetes</taxon>
        <taxon>Dothideomycetes incertae sedis</taxon>
        <taxon>Coniosporium</taxon>
    </lineage>
</organism>
<name>A0ACC3DB46_9PEZI</name>
<comment type="caution">
    <text evidence="1">The sequence shown here is derived from an EMBL/GenBank/DDBJ whole genome shotgun (WGS) entry which is preliminary data.</text>
</comment>
<proteinExistence type="predicted"/>
<sequence>MNGQEGFQAIPQSREDYVAFLWSDKPNRAHAVLVEIFCEQFPGARYAIGNAPLAIRAVSGDVYGTGSTSLLDPVYIFKGKLRAAATRAKFHDSADLRWLEAQYSDQLRANVGQFNLQYIGLALKRYPELELMFARIGVNVTAAKQTVAQLNFNQLPAPAPGDVHRGILG</sequence>
<dbReference type="EMBL" id="JAWDJW010006481">
    <property type="protein sequence ID" value="KAK3064556.1"/>
    <property type="molecule type" value="Genomic_DNA"/>
</dbReference>
<gene>
    <name evidence="1" type="ORF">LTS18_006082</name>
</gene>
<evidence type="ECO:0000313" key="1">
    <source>
        <dbReference type="EMBL" id="KAK3064556.1"/>
    </source>
</evidence>